<evidence type="ECO:0000313" key="9">
    <source>
        <dbReference type="Proteomes" id="UP000014500"/>
    </source>
</evidence>
<reference evidence="9" key="1">
    <citation type="submission" date="2011-05" db="EMBL/GenBank/DDBJ databases">
        <authorList>
            <person name="Richards S.R."/>
            <person name="Qu J."/>
            <person name="Jiang H."/>
            <person name="Jhangiani S.N."/>
            <person name="Agravi P."/>
            <person name="Goodspeed R."/>
            <person name="Gross S."/>
            <person name="Mandapat C."/>
            <person name="Jackson L."/>
            <person name="Mathew T."/>
            <person name="Pu L."/>
            <person name="Thornton R."/>
            <person name="Saada N."/>
            <person name="Wilczek-Boney K.B."/>
            <person name="Lee S."/>
            <person name="Kovar C."/>
            <person name="Wu Y."/>
            <person name="Scherer S.E."/>
            <person name="Worley K.C."/>
            <person name="Muzny D.M."/>
            <person name="Gibbs R."/>
        </authorList>
    </citation>
    <scope>NUCLEOTIDE SEQUENCE</scope>
    <source>
        <strain evidence="9">Brora</strain>
    </source>
</reference>
<dbReference type="PROSITE" id="PS01190">
    <property type="entry name" value="RIBOSOMAL_L36E"/>
    <property type="match status" value="1"/>
</dbReference>
<dbReference type="PhylomeDB" id="T1JJA4"/>
<dbReference type="FunFam" id="1.10.10.1760:FF:000002">
    <property type="entry name" value="60S ribosomal protein L36"/>
    <property type="match status" value="1"/>
</dbReference>
<dbReference type="GO" id="GO:0005840">
    <property type="term" value="C:ribosome"/>
    <property type="evidence" value="ECO:0007669"/>
    <property type="project" value="UniProtKB-KW"/>
</dbReference>
<dbReference type="OMA" id="WGINRGH"/>
<evidence type="ECO:0000313" key="8">
    <source>
        <dbReference type="EnsemblMetazoa" id="SMAR013934-PA"/>
    </source>
</evidence>
<dbReference type="InterPro" id="IPR000509">
    <property type="entry name" value="Ribosomal_eL36"/>
</dbReference>
<keyword evidence="5 7" id="KW-0689">Ribosomal protein</keyword>
<keyword evidence="6 7" id="KW-0687">Ribonucleoprotein</keyword>
<dbReference type="GO" id="GO:0005829">
    <property type="term" value="C:cytosol"/>
    <property type="evidence" value="ECO:0007669"/>
    <property type="project" value="UniProtKB-SubCell"/>
</dbReference>
<protein>
    <recommendedName>
        <fullName evidence="7">60S ribosomal protein L36</fullName>
    </recommendedName>
</protein>
<evidence type="ECO:0000256" key="3">
    <source>
        <dbReference type="ARBA" id="ARBA00011133"/>
    </source>
</evidence>
<dbReference type="Gene3D" id="1.10.10.1760">
    <property type="entry name" value="60S ribosomal protein L36"/>
    <property type="match status" value="1"/>
</dbReference>
<reference evidence="8" key="2">
    <citation type="submission" date="2015-02" db="UniProtKB">
        <authorList>
            <consortium name="EnsemblMetazoa"/>
        </authorList>
    </citation>
    <scope>IDENTIFICATION</scope>
</reference>
<accession>T1JJA4</accession>
<dbReference type="PANTHER" id="PTHR10114">
    <property type="entry name" value="60S RIBOSOMAL PROTEIN L36"/>
    <property type="match status" value="1"/>
</dbReference>
<dbReference type="Pfam" id="PF01158">
    <property type="entry name" value="Ribosomal_L36e"/>
    <property type="match status" value="1"/>
</dbReference>
<dbReference type="InterPro" id="IPR038097">
    <property type="entry name" value="Ribosomal_eL36_sf"/>
</dbReference>
<comment type="subunit">
    <text evidence="3">Component of the large ribosomal subunit.</text>
</comment>
<evidence type="ECO:0000256" key="6">
    <source>
        <dbReference type="ARBA" id="ARBA00023274"/>
    </source>
</evidence>
<dbReference type="GO" id="GO:0006412">
    <property type="term" value="P:translation"/>
    <property type="evidence" value="ECO:0007669"/>
    <property type="project" value="InterPro"/>
</dbReference>
<name>T1JJA4_STRMM</name>
<evidence type="ECO:0000256" key="2">
    <source>
        <dbReference type="ARBA" id="ARBA00006509"/>
    </source>
</evidence>
<proteinExistence type="inferred from homology"/>
<keyword evidence="9" id="KW-1185">Reference proteome</keyword>
<evidence type="ECO:0000256" key="1">
    <source>
        <dbReference type="ARBA" id="ARBA00004514"/>
    </source>
</evidence>
<organism evidence="8 9">
    <name type="scientific">Strigamia maritima</name>
    <name type="common">European centipede</name>
    <name type="synonym">Geophilus maritimus</name>
    <dbReference type="NCBI Taxonomy" id="126957"/>
    <lineage>
        <taxon>Eukaryota</taxon>
        <taxon>Metazoa</taxon>
        <taxon>Ecdysozoa</taxon>
        <taxon>Arthropoda</taxon>
        <taxon>Myriapoda</taxon>
        <taxon>Chilopoda</taxon>
        <taxon>Pleurostigmophora</taxon>
        <taxon>Geophilomorpha</taxon>
        <taxon>Linotaeniidae</taxon>
        <taxon>Strigamia</taxon>
    </lineage>
</organism>
<dbReference type="GO" id="GO:0003735">
    <property type="term" value="F:structural constituent of ribosome"/>
    <property type="evidence" value="ECO:0007669"/>
    <property type="project" value="InterPro"/>
</dbReference>
<dbReference type="Proteomes" id="UP000014500">
    <property type="component" value="Unassembled WGS sequence"/>
</dbReference>
<dbReference type="EnsemblMetazoa" id="SMAR013934-RA">
    <property type="protein sequence ID" value="SMAR013934-PA"/>
    <property type="gene ID" value="SMAR013934"/>
</dbReference>
<keyword evidence="4" id="KW-0963">Cytoplasm</keyword>
<comment type="subcellular location">
    <subcellularLocation>
        <location evidence="1">Cytoplasm</location>
        <location evidence="1">Cytosol</location>
    </subcellularLocation>
</comment>
<dbReference type="AlphaFoldDB" id="T1JJA4"/>
<evidence type="ECO:0000256" key="4">
    <source>
        <dbReference type="ARBA" id="ARBA00022490"/>
    </source>
</evidence>
<dbReference type="eggNOG" id="KOG3452">
    <property type="taxonomic scope" value="Eukaryota"/>
</dbReference>
<evidence type="ECO:0000256" key="5">
    <source>
        <dbReference type="ARBA" id="ARBA00022980"/>
    </source>
</evidence>
<dbReference type="EMBL" id="JH431968">
    <property type="status" value="NOT_ANNOTATED_CDS"/>
    <property type="molecule type" value="Genomic_DNA"/>
</dbReference>
<evidence type="ECO:0000256" key="7">
    <source>
        <dbReference type="RuleBase" id="RU000665"/>
    </source>
</evidence>
<dbReference type="GO" id="GO:1990904">
    <property type="term" value="C:ribonucleoprotein complex"/>
    <property type="evidence" value="ECO:0007669"/>
    <property type="project" value="UniProtKB-KW"/>
</dbReference>
<sequence>MAPRYEICVGLNKGHKVTKNITKPRPSRTKGKLYKHTKVIRDIIREVSGFAPYERRAMELLKVSKDKRALKFIKKRLGTHLRAKRKRDELSNVITQMRKAAAAAAHKEK</sequence>
<dbReference type="HOGENOM" id="CLU_140672_0_0_1"/>
<dbReference type="STRING" id="126957.T1JJA4"/>
<comment type="similarity">
    <text evidence="2 7">Belongs to the eukaryotic ribosomal protein eL36 family.</text>
</comment>